<dbReference type="GO" id="GO:0042276">
    <property type="term" value="P:error-prone translesion synthesis"/>
    <property type="evidence" value="ECO:0007669"/>
    <property type="project" value="TreeGrafter"/>
</dbReference>
<protein>
    <recommendedName>
        <fullName evidence="2">BRCT domain-containing protein</fullName>
    </recommendedName>
</protein>
<dbReference type="Gene3D" id="3.40.50.10190">
    <property type="entry name" value="BRCT domain"/>
    <property type="match status" value="1"/>
</dbReference>
<organism evidence="3 4">
    <name type="scientific">Cristinia sonorae</name>
    <dbReference type="NCBI Taxonomy" id="1940300"/>
    <lineage>
        <taxon>Eukaryota</taxon>
        <taxon>Fungi</taxon>
        <taxon>Dikarya</taxon>
        <taxon>Basidiomycota</taxon>
        <taxon>Agaricomycotina</taxon>
        <taxon>Agaricomycetes</taxon>
        <taxon>Agaricomycetidae</taxon>
        <taxon>Agaricales</taxon>
        <taxon>Pleurotineae</taxon>
        <taxon>Stephanosporaceae</taxon>
        <taxon>Cristinia</taxon>
    </lineage>
</organism>
<dbReference type="SUPFAM" id="SSF52113">
    <property type="entry name" value="BRCT domain"/>
    <property type="match status" value="1"/>
</dbReference>
<dbReference type="InterPro" id="IPR036420">
    <property type="entry name" value="BRCT_dom_sf"/>
</dbReference>
<comment type="caution">
    <text evidence="3">The sequence shown here is derived from an EMBL/GenBank/DDBJ whole genome shotgun (WGS) entry which is preliminary data.</text>
</comment>
<evidence type="ECO:0000259" key="2">
    <source>
        <dbReference type="PROSITE" id="PS50172"/>
    </source>
</evidence>
<feature type="compositionally biased region" description="Basic and acidic residues" evidence="1">
    <location>
        <begin position="37"/>
        <end position="50"/>
    </location>
</feature>
<dbReference type="PROSITE" id="PS50172">
    <property type="entry name" value="BRCT"/>
    <property type="match status" value="1"/>
</dbReference>
<proteinExistence type="predicted"/>
<dbReference type="AlphaFoldDB" id="A0A8K0XTW2"/>
<dbReference type="OrthoDB" id="427711at2759"/>
<name>A0A8K0XTW2_9AGAR</name>
<reference evidence="3" key="1">
    <citation type="journal article" date="2021" name="New Phytol.">
        <title>Evolutionary innovations through gain and loss of genes in the ectomycorrhizal Boletales.</title>
        <authorList>
            <person name="Wu G."/>
            <person name="Miyauchi S."/>
            <person name="Morin E."/>
            <person name="Kuo A."/>
            <person name="Drula E."/>
            <person name="Varga T."/>
            <person name="Kohler A."/>
            <person name="Feng B."/>
            <person name="Cao Y."/>
            <person name="Lipzen A."/>
            <person name="Daum C."/>
            <person name="Hundley H."/>
            <person name="Pangilinan J."/>
            <person name="Johnson J."/>
            <person name="Barry K."/>
            <person name="LaButti K."/>
            <person name="Ng V."/>
            <person name="Ahrendt S."/>
            <person name="Min B."/>
            <person name="Choi I.G."/>
            <person name="Park H."/>
            <person name="Plett J.M."/>
            <person name="Magnuson J."/>
            <person name="Spatafora J.W."/>
            <person name="Nagy L.G."/>
            <person name="Henrissat B."/>
            <person name="Grigoriev I.V."/>
            <person name="Yang Z.L."/>
            <person name="Xu J."/>
            <person name="Martin F.M."/>
        </authorList>
    </citation>
    <scope>NUCLEOTIDE SEQUENCE</scope>
    <source>
        <strain evidence="3">KKN 215</strain>
    </source>
</reference>
<dbReference type="PANTHER" id="PTHR45990">
    <property type="entry name" value="DNA REPAIR PROTEIN REV1"/>
    <property type="match status" value="1"/>
</dbReference>
<feature type="domain" description="BRCT" evidence="2">
    <location>
        <begin position="138"/>
        <end position="231"/>
    </location>
</feature>
<dbReference type="PANTHER" id="PTHR45990:SF1">
    <property type="entry name" value="DNA REPAIR PROTEIN REV1"/>
    <property type="match status" value="1"/>
</dbReference>
<gene>
    <name evidence="3" type="ORF">BXZ70DRAFT_1061388</name>
</gene>
<keyword evidence="4" id="KW-1185">Reference proteome</keyword>
<evidence type="ECO:0000313" key="3">
    <source>
        <dbReference type="EMBL" id="KAH8105954.1"/>
    </source>
</evidence>
<dbReference type="GO" id="GO:0005634">
    <property type="term" value="C:nucleus"/>
    <property type="evidence" value="ECO:0007669"/>
    <property type="project" value="TreeGrafter"/>
</dbReference>
<dbReference type="GO" id="GO:0070987">
    <property type="term" value="P:error-free translesion synthesis"/>
    <property type="evidence" value="ECO:0007669"/>
    <property type="project" value="TreeGrafter"/>
</dbReference>
<dbReference type="InterPro" id="IPR001357">
    <property type="entry name" value="BRCT_dom"/>
</dbReference>
<accession>A0A8K0XTW2</accession>
<sequence>MDKFVTVIKPSTQRAETTGKATKDPQKPSALYAPYDATKKDTRKPNNWRDRQKTEKLIAPLLKNNAEPSAAAITKHLLSTLSDESNPITHSEIYTRTDYVTSAATGHQRGEGRGPEGQEYFKARGEKLKAQHSQGSSVEVGVLKNVRAYIDGYLDNTTDLEMKRIVTVAGGSICLTSSGATHILTSQQLSGSKTQKWLTTKPKAKVHVVRPEWVSDCIKAGKRLPERNYAVIKGSTMLAAFVSGSSSQQATE</sequence>
<feature type="compositionally biased region" description="Polar residues" evidence="1">
    <location>
        <begin position="9"/>
        <end position="20"/>
    </location>
</feature>
<evidence type="ECO:0000256" key="1">
    <source>
        <dbReference type="SAM" id="MobiDB-lite"/>
    </source>
</evidence>
<dbReference type="GO" id="GO:0003887">
    <property type="term" value="F:DNA-directed DNA polymerase activity"/>
    <property type="evidence" value="ECO:0007669"/>
    <property type="project" value="TreeGrafter"/>
</dbReference>
<dbReference type="SMART" id="SM00292">
    <property type="entry name" value="BRCT"/>
    <property type="match status" value="1"/>
</dbReference>
<dbReference type="GO" id="GO:0017125">
    <property type="term" value="F:deoxycytidyl transferase activity"/>
    <property type="evidence" value="ECO:0007669"/>
    <property type="project" value="TreeGrafter"/>
</dbReference>
<evidence type="ECO:0000313" key="4">
    <source>
        <dbReference type="Proteomes" id="UP000813824"/>
    </source>
</evidence>
<feature type="region of interest" description="Disordered" evidence="1">
    <location>
        <begin position="1"/>
        <end position="50"/>
    </location>
</feature>
<dbReference type="Proteomes" id="UP000813824">
    <property type="component" value="Unassembled WGS sequence"/>
</dbReference>
<dbReference type="Pfam" id="PF16589">
    <property type="entry name" value="BRCT_2"/>
    <property type="match status" value="1"/>
</dbReference>
<dbReference type="EMBL" id="JAEVFJ010000003">
    <property type="protein sequence ID" value="KAH8105954.1"/>
    <property type="molecule type" value="Genomic_DNA"/>
</dbReference>